<evidence type="ECO:0000313" key="2">
    <source>
        <dbReference type="EMBL" id="SCY33061.1"/>
    </source>
</evidence>
<evidence type="ECO:0000313" key="3">
    <source>
        <dbReference type="Proteomes" id="UP000198870"/>
    </source>
</evidence>
<dbReference type="Gene3D" id="3.40.50.10610">
    <property type="entry name" value="ABC-type transport auxiliary lipoprotein component"/>
    <property type="match status" value="1"/>
</dbReference>
<dbReference type="RefSeq" id="WP_092210720.1">
    <property type="nucleotide sequence ID" value="NZ_FMUX01000007.1"/>
</dbReference>
<keyword evidence="3" id="KW-1185">Reference proteome</keyword>
<feature type="signal peptide" evidence="1">
    <location>
        <begin position="1"/>
        <end position="23"/>
    </location>
</feature>
<proteinExistence type="predicted"/>
<evidence type="ECO:0008006" key="4">
    <source>
        <dbReference type="Google" id="ProtNLM"/>
    </source>
</evidence>
<reference evidence="2 3" key="1">
    <citation type="submission" date="2016-10" db="EMBL/GenBank/DDBJ databases">
        <authorList>
            <person name="de Groot N.N."/>
        </authorList>
    </citation>
    <scope>NUCLEOTIDE SEQUENCE [LARGE SCALE GENOMIC DNA]</scope>
    <source>
        <strain evidence="2 3">AA1</strain>
    </source>
</reference>
<accession>A0A1G5F1S5</accession>
<name>A0A1G5F1S5_9BACT</name>
<keyword evidence="1" id="KW-0732">Signal</keyword>
<gene>
    <name evidence="2" type="ORF">SAMN05216233_10772</name>
</gene>
<sequence>MGYPTRVWLLVVLISLVSACTPARESTKPSKPAVPVTLFSCREVAVPPFDWVAPEDTVYMESEREKGRDVPPLASFAGPDLARRMAVSLKEKGVDATAVSVNDTDSLQDQVYALAEQGYGCVILGRVERYEERIGSDWSVNRPASVAFKMILMDTATGRVLWKGSFDESQQPLSENLLTFKRFVSRKARWVTAADLSETGFKGLVDSMVQLGGRPRSVADGEQER</sequence>
<evidence type="ECO:0000256" key="1">
    <source>
        <dbReference type="SAM" id="SignalP"/>
    </source>
</evidence>
<protein>
    <recommendedName>
        <fullName evidence="4">Lipoprotein</fullName>
    </recommendedName>
</protein>
<dbReference type="STRING" id="419481.SAMN05216233_10772"/>
<organism evidence="2 3">
    <name type="scientific">Desulfoluna spongiiphila</name>
    <dbReference type="NCBI Taxonomy" id="419481"/>
    <lineage>
        <taxon>Bacteria</taxon>
        <taxon>Pseudomonadati</taxon>
        <taxon>Thermodesulfobacteriota</taxon>
        <taxon>Desulfobacteria</taxon>
        <taxon>Desulfobacterales</taxon>
        <taxon>Desulfolunaceae</taxon>
        <taxon>Desulfoluna</taxon>
    </lineage>
</organism>
<dbReference type="EMBL" id="FMUX01000007">
    <property type="protein sequence ID" value="SCY33061.1"/>
    <property type="molecule type" value="Genomic_DNA"/>
</dbReference>
<dbReference type="PROSITE" id="PS51257">
    <property type="entry name" value="PROKAR_LIPOPROTEIN"/>
    <property type="match status" value="1"/>
</dbReference>
<dbReference type="Proteomes" id="UP000198870">
    <property type="component" value="Unassembled WGS sequence"/>
</dbReference>
<dbReference type="OrthoDB" id="5449868at2"/>
<feature type="chain" id="PRO_5011643067" description="Lipoprotein" evidence="1">
    <location>
        <begin position="24"/>
        <end position="225"/>
    </location>
</feature>
<dbReference type="AlphaFoldDB" id="A0A1G5F1S5"/>